<proteinExistence type="predicted"/>
<evidence type="ECO:0000313" key="1">
    <source>
        <dbReference type="EMBL" id="MQL94980.1"/>
    </source>
</evidence>
<reference evidence="1" key="1">
    <citation type="submission" date="2017-07" db="EMBL/GenBank/DDBJ databases">
        <title>Taro Niue Genome Assembly and Annotation.</title>
        <authorList>
            <person name="Atibalentja N."/>
            <person name="Keating K."/>
            <person name="Fields C.J."/>
        </authorList>
    </citation>
    <scope>NUCLEOTIDE SEQUENCE</scope>
    <source>
        <strain evidence="1">Niue_2</strain>
        <tissue evidence="1">Leaf</tissue>
    </source>
</reference>
<dbReference type="AlphaFoldDB" id="A0A843VN38"/>
<sequence>MGVAVTSLSRRLTGVRAEEGVIPSMQGVCSCCVERGGGGHSYVKAPMGPGSRCGGHDEQSYGVFDCVVLPYRASCSFTYALPVVGETSQQRQGTRREEETGR</sequence>
<gene>
    <name evidence="1" type="ORF">Taro_027645</name>
</gene>
<dbReference type="Proteomes" id="UP000652761">
    <property type="component" value="Unassembled WGS sequence"/>
</dbReference>
<name>A0A843VN38_COLES</name>
<evidence type="ECO:0000313" key="2">
    <source>
        <dbReference type="Proteomes" id="UP000652761"/>
    </source>
</evidence>
<protein>
    <submittedName>
        <fullName evidence="1">Uncharacterized protein</fullName>
    </submittedName>
</protein>
<dbReference type="EMBL" id="NMUH01001738">
    <property type="protein sequence ID" value="MQL94980.1"/>
    <property type="molecule type" value="Genomic_DNA"/>
</dbReference>
<comment type="caution">
    <text evidence="1">The sequence shown here is derived from an EMBL/GenBank/DDBJ whole genome shotgun (WGS) entry which is preliminary data.</text>
</comment>
<accession>A0A843VN38</accession>
<organism evidence="1 2">
    <name type="scientific">Colocasia esculenta</name>
    <name type="common">Wild taro</name>
    <name type="synonym">Arum esculentum</name>
    <dbReference type="NCBI Taxonomy" id="4460"/>
    <lineage>
        <taxon>Eukaryota</taxon>
        <taxon>Viridiplantae</taxon>
        <taxon>Streptophyta</taxon>
        <taxon>Embryophyta</taxon>
        <taxon>Tracheophyta</taxon>
        <taxon>Spermatophyta</taxon>
        <taxon>Magnoliopsida</taxon>
        <taxon>Liliopsida</taxon>
        <taxon>Araceae</taxon>
        <taxon>Aroideae</taxon>
        <taxon>Colocasieae</taxon>
        <taxon>Colocasia</taxon>
    </lineage>
</organism>
<keyword evidence="2" id="KW-1185">Reference proteome</keyword>